<gene>
    <name evidence="1" type="ORF">RHMOL_Rhmol09G0153700</name>
</gene>
<reference evidence="1" key="1">
    <citation type="submission" date="2022-02" db="EMBL/GenBank/DDBJ databases">
        <title>Plant Genome Project.</title>
        <authorList>
            <person name="Zhang R.-G."/>
        </authorList>
    </citation>
    <scope>NUCLEOTIDE SEQUENCE</scope>
    <source>
        <strain evidence="1">AT1</strain>
    </source>
</reference>
<sequence length="122" mass="13661">MIARVLFFHTSVFPIKLSLLPQDPLREQTNLIFFCWPSGGMVGSPLGFTAGGGMGLQHPFIPLGLSLVNGREEINGGAFPGRNLHYARQSVSHQVHLRIDSKCASRKYNILRQQPVHFESYR</sequence>
<evidence type="ECO:0000313" key="2">
    <source>
        <dbReference type="Proteomes" id="UP001062846"/>
    </source>
</evidence>
<comment type="caution">
    <text evidence="1">The sequence shown here is derived from an EMBL/GenBank/DDBJ whole genome shotgun (WGS) entry which is preliminary data.</text>
</comment>
<proteinExistence type="predicted"/>
<dbReference type="Proteomes" id="UP001062846">
    <property type="component" value="Chromosome 9"/>
</dbReference>
<accession>A0ACC0ME11</accession>
<dbReference type="EMBL" id="CM046396">
    <property type="protein sequence ID" value="KAI8539085.1"/>
    <property type="molecule type" value="Genomic_DNA"/>
</dbReference>
<organism evidence="1 2">
    <name type="scientific">Rhododendron molle</name>
    <name type="common">Chinese azalea</name>
    <name type="synonym">Azalea mollis</name>
    <dbReference type="NCBI Taxonomy" id="49168"/>
    <lineage>
        <taxon>Eukaryota</taxon>
        <taxon>Viridiplantae</taxon>
        <taxon>Streptophyta</taxon>
        <taxon>Embryophyta</taxon>
        <taxon>Tracheophyta</taxon>
        <taxon>Spermatophyta</taxon>
        <taxon>Magnoliopsida</taxon>
        <taxon>eudicotyledons</taxon>
        <taxon>Gunneridae</taxon>
        <taxon>Pentapetalae</taxon>
        <taxon>asterids</taxon>
        <taxon>Ericales</taxon>
        <taxon>Ericaceae</taxon>
        <taxon>Ericoideae</taxon>
        <taxon>Rhodoreae</taxon>
        <taxon>Rhododendron</taxon>
    </lineage>
</organism>
<protein>
    <submittedName>
        <fullName evidence="1">Uncharacterized protein</fullName>
    </submittedName>
</protein>
<keyword evidence="2" id="KW-1185">Reference proteome</keyword>
<evidence type="ECO:0000313" key="1">
    <source>
        <dbReference type="EMBL" id="KAI8539085.1"/>
    </source>
</evidence>
<name>A0ACC0ME11_RHOML</name>